<dbReference type="OrthoDB" id="5876931at2759"/>
<proteinExistence type="predicted"/>
<name>G0PKY3_CAEBE</name>
<dbReference type="Proteomes" id="UP000008068">
    <property type="component" value="Unassembled WGS sequence"/>
</dbReference>
<accession>G0PKY3</accession>
<gene>
    <name evidence="1" type="ORF">CAEBREN_02032</name>
</gene>
<reference evidence="2" key="1">
    <citation type="submission" date="2011-07" db="EMBL/GenBank/DDBJ databases">
        <authorList>
            <consortium name="Caenorhabditis brenneri Sequencing and Analysis Consortium"/>
            <person name="Wilson R.K."/>
        </authorList>
    </citation>
    <scope>NUCLEOTIDE SEQUENCE [LARGE SCALE GENOMIC DNA]</scope>
    <source>
        <strain evidence="2">PB2801</strain>
    </source>
</reference>
<dbReference type="STRING" id="135651.G0PKY3"/>
<keyword evidence="2" id="KW-1185">Reference proteome</keyword>
<dbReference type="EMBL" id="GL380957">
    <property type="protein sequence ID" value="EGT33235.1"/>
    <property type="molecule type" value="Genomic_DNA"/>
</dbReference>
<dbReference type="AlphaFoldDB" id="G0PKY3"/>
<evidence type="ECO:0000313" key="2">
    <source>
        <dbReference type="Proteomes" id="UP000008068"/>
    </source>
</evidence>
<evidence type="ECO:0000313" key="1">
    <source>
        <dbReference type="EMBL" id="EGT33235.1"/>
    </source>
</evidence>
<sequence>MSRNSTERVSQIIELKVAPFSEKLACFNSSKGVHGATRSSIQCHHPRFLMKEDSKLPEELVWERPFIKTLHTSSQLDAHEKCNNFLNDIATEQKMETEYKLLREIQQKINEKSTESNVNSFEDNHDNFNDSDHLQLMEDDFGDFSMDNDFYEPDIRDEEDYTFY</sequence>
<organism evidence="2">
    <name type="scientific">Caenorhabditis brenneri</name>
    <name type="common">Nematode worm</name>
    <dbReference type="NCBI Taxonomy" id="135651"/>
    <lineage>
        <taxon>Eukaryota</taxon>
        <taxon>Metazoa</taxon>
        <taxon>Ecdysozoa</taxon>
        <taxon>Nematoda</taxon>
        <taxon>Chromadorea</taxon>
        <taxon>Rhabditida</taxon>
        <taxon>Rhabditina</taxon>
        <taxon>Rhabditomorpha</taxon>
        <taxon>Rhabditoidea</taxon>
        <taxon>Rhabditidae</taxon>
        <taxon>Peloderinae</taxon>
        <taxon>Caenorhabditis</taxon>
    </lineage>
</organism>
<dbReference type="eggNOG" id="ENOG502THHZ">
    <property type="taxonomic scope" value="Eukaryota"/>
</dbReference>
<dbReference type="HOGENOM" id="CLU_1620487_0_0_1"/>
<dbReference type="InParanoid" id="G0PKY3"/>
<protein>
    <submittedName>
        <fullName evidence="1">Uncharacterized protein</fullName>
    </submittedName>
</protein>